<evidence type="ECO:0000256" key="5">
    <source>
        <dbReference type="SAM" id="MobiDB-lite"/>
    </source>
</evidence>
<feature type="transmembrane region" description="Helical" evidence="6">
    <location>
        <begin position="296"/>
        <end position="318"/>
    </location>
</feature>
<dbReference type="EMBL" id="MU251438">
    <property type="protein sequence ID" value="KAG9235216.1"/>
    <property type="molecule type" value="Genomic_DNA"/>
</dbReference>
<dbReference type="InterPro" id="IPR020846">
    <property type="entry name" value="MFS_dom"/>
</dbReference>
<comment type="caution">
    <text evidence="8">The sequence shown here is derived from an EMBL/GenBank/DDBJ whole genome shotgun (WGS) entry which is preliminary data.</text>
</comment>
<dbReference type="InterPro" id="IPR036259">
    <property type="entry name" value="MFS_trans_sf"/>
</dbReference>
<feature type="transmembrane region" description="Helical" evidence="6">
    <location>
        <begin position="187"/>
        <end position="205"/>
    </location>
</feature>
<dbReference type="Gene3D" id="1.20.1720.10">
    <property type="entry name" value="Multidrug resistance protein D"/>
    <property type="match status" value="1"/>
</dbReference>
<dbReference type="Proteomes" id="UP000824998">
    <property type="component" value="Unassembled WGS sequence"/>
</dbReference>
<dbReference type="Pfam" id="PF07690">
    <property type="entry name" value="MFS_1"/>
    <property type="match status" value="1"/>
</dbReference>
<feature type="compositionally biased region" description="Basic and acidic residues" evidence="5">
    <location>
        <begin position="529"/>
        <end position="539"/>
    </location>
</feature>
<feature type="transmembrane region" description="Helical" evidence="6">
    <location>
        <begin position="358"/>
        <end position="378"/>
    </location>
</feature>
<evidence type="ECO:0000256" key="2">
    <source>
        <dbReference type="ARBA" id="ARBA00022692"/>
    </source>
</evidence>
<dbReference type="PANTHER" id="PTHR23501">
    <property type="entry name" value="MAJOR FACILITATOR SUPERFAMILY"/>
    <property type="match status" value="1"/>
</dbReference>
<sequence length="569" mass="60555">MSTRDVEKESTNNPLNDGEEIEYPKWRRLTLIMIAVYFSMLIVALDRTIVGTAIPKITDDFHSITDVGWYGSAYLITLCSFQLFYARIYTFYSTKWVLMIAIVIFEIGSAVCGAAPNSTVFILGRAIAGVGSAGIFSGGIAILIISVPLHKRPVFQGLFGAVFGVASVMGPLVGGAFTTHVSWRWCFYINLPIGAVVIAIILLILKRVPSKNTDSLKVQTLKLDPYGSAVFLPAIICFLLALQWGGATYAWSNVRIIVLFILAGLLLIVFGVIQVKSGDRATIPIRIINQRSILSGLYFSLVSPGAMMVIVFYLPIWFQAVKGVSAVASGIDTIPLVLSLVVASIFSGGITGKTGYYVPQMIASSIISAIGAGMLTTLKVNTSSSSWIGYQVIFGFGLGLGMQQPGMAAQTCLSNKDTTTGVSLMFFMNGLGGAVWTAVGQTVFQASLISKIGGLANLNPALIINTGATEIRALVPPERLLAVLTAYNDALMDVMKVAVGLSTAGILGGLTMEWRSVKNKKQGGAAGEAEAKKGKKEATVGEQEVNTDSEAASSRREVDAAAPPTSEKQ</sequence>
<dbReference type="GO" id="GO:0022857">
    <property type="term" value="F:transmembrane transporter activity"/>
    <property type="evidence" value="ECO:0007669"/>
    <property type="project" value="InterPro"/>
</dbReference>
<feature type="domain" description="Major facilitator superfamily (MFS) profile" evidence="7">
    <location>
        <begin position="32"/>
        <end position="479"/>
    </location>
</feature>
<feature type="transmembrane region" description="Helical" evidence="6">
    <location>
        <begin position="494"/>
        <end position="512"/>
    </location>
</feature>
<feature type="transmembrane region" description="Helical" evidence="6">
    <location>
        <begin position="157"/>
        <end position="181"/>
    </location>
</feature>
<dbReference type="CDD" id="cd17502">
    <property type="entry name" value="MFS_Azr1_MDR_like"/>
    <property type="match status" value="1"/>
</dbReference>
<dbReference type="SUPFAM" id="SSF103473">
    <property type="entry name" value="MFS general substrate transporter"/>
    <property type="match status" value="1"/>
</dbReference>
<dbReference type="InterPro" id="IPR011701">
    <property type="entry name" value="MFS"/>
</dbReference>
<evidence type="ECO:0000256" key="6">
    <source>
        <dbReference type="SAM" id="Phobius"/>
    </source>
</evidence>
<feature type="transmembrane region" description="Helical" evidence="6">
    <location>
        <begin position="122"/>
        <end position="145"/>
    </location>
</feature>
<evidence type="ECO:0000313" key="8">
    <source>
        <dbReference type="EMBL" id="KAG9235216.1"/>
    </source>
</evidence>
<feature type="transmembrane region" description="Helical" evidence="6">
    <location>
        <begin position="256"/>
        <end position="275"/>
    </location>
</feature>
<feature type="transmembrane region" description="Helical" evidence="6">
    <location>
        <begin position="384"/>
        <end position="401"/>
    </location>
</feature>
<dbReference type="GO" id="GO:0005886">
    <property type="term" value="C:plasma membrane"/>
    <property type="evidence" value="ECO:0007669"/>
    <property type="project" value="TreeGrafter"/>
</dbReference>
<evidence type="ECO:0000259" key="7">
    <source>
        <dbReference type="PROSITE" id="PS50850"/>
    </source>
</evidence>
<organism evidence="8 9">
    <name type="scientific">Amylocarpus encephaloides</name>
    <dbReference type="NCBI Taxonomy" id="45428"/>
    <lineage>
        <taxon>Eukaryota</taxon>
        <taxon>Fungi</taxon>
        <taxon>Dikarya</taxon>
        <taxon>Ascomycota</taxon>
        <taxon>Pezizomycotina</taxon>
        <taxon>Leotiomycetes</taxon>
        <taxon>Helotiales</taxon>
        <taxon>Helotiales incertae sedis</taxon>
        <taxon>Amylocarpus</taxon>
    </lineage>
</organism>
<evidence type="ECO:0000256" key="4">
    <source>
        <dbReference type="ARBA" id="ARBA00023136"/>
    </source>
</evidence>
<keyword evidence="4 6" id="KW-0472">Membrane</keyword>
<accession>A0A9P8C7M2</accession>
<keyword evidence="2 6" id="KW-0812">Transmembrane</keyword>
<evidence type="ECO:0000256" key="3">
    <source>
        <dbReference type="ARBA" id="ARBA00022989"/>
    </source>
</evidence>
<protein>
    <submittedName>
        <fullName evidence="8">Major facilitator superfamily domain-containing protein</fullName>
    </submittedName>
</protein>
<feature type="transmembrane region" description="Helical" evidence="6">
    <location>
        <begin position="69"/>
        <end position="89"/>
    </location>
</feature>
<feature type="region of interest" description="Disordered" evidence="5">
    <location>
        <begin position="519"/>
        <end position="569"/>
    </location>
</feature>
<evidence type="ECO:0000313" key="9">
    <source>
        <dbReference type="Proteomes" id="UP000824998"/>
    </source>
</evidence>
<proteinExistence type="predicted"/>
<keyword evidence="9" id="KW-1185">Reference proteome</keyword>
<dbReference type="AlphaFoldDB" id="A0A9P8C7M2"/>
<feature type="transmembrane region" description="Helical" evidence="6">
    <location>
        <begin position="226"/>
        <end position="244"/>
    </location>
</feature>
<feature type="transmembrane region" description="Helical" evidence="6">
    <location>
        <begin position="422"/>
        <end position="439"/>
    </location>
</feature>
<comment type="subcellular location">
    <subcellularLocation>
        <location evidence="1">Membrane</location>
        <topology evidence="1">Multi-pass membrane protein</topology>
    </subcellularLocation>
</comment>
<name>A0A9P8C7M2_9HELO</name>
<feature type="transmembrane region" description="Helical" evidence="6">
    <location>
        <begin position="96"/>
        <end position="116"/>
    </location>
</feature>
<dbReference type="FunFam" id="1.20.1250.20:FF:000196">
    <property type="entry name" value="MFS toxin efflux pump (AflT)"/>
    <property type="match status" value="1"/>
</dbReference>
<dbReference type="Gene3D" id="1.20.1250.20">
    <property type="entry name" value="MFS general substrate transporter like domains"/>
    <property type="match status" value="1"/>
</dbReference>
<dbReference type="PANTHER" id="PTHR23501:SF201">
    <property type="entry name" value="MFS AFLATOXIN EFFLUX PUMP"/>
    <property type="match status" value="1"/>
</dbReference>
<reference evidence="8" key="1">
    <citation type="journal article" date="2021" name="IMA Fungus">
        <title>Genomic characterization of three marine fungi, including Emericellopsis atlantica sp. nov. with signatures of a generalist lifestyle and marine biomass degradation.</title>
        <authorList>
            <person name="Hagestad O.C."/>
            <person name="Hou L."/>
            <person name="Andersen J.H."/>
            <person name="Hansen E.H."/>
            <person name="Altermark B."/>
            <person name="Li C."/>
            <person name="Kuhnert E."/>
            <person name="Cox R.J."/>
            <person name="Crous P.W."/>
            <person name="Spatafora J.W."/>
            <person name="Lail K."/>
            <person name="Amirebrahimi M."/>
            <person name="Lipzen A."/>
            <person name="Pangilinan J."/>
            <person name="Andreopoulos W."/>
            <person name="Hayes R.D."/>
            <person name="Ng V."/>
            <person name="Grigoriev I.V."/>
            <person name="Jackson S.A."/>
            <person name="Sutton T.D.S."/>
            <person name="Dobson A.D.W."/>
            <person name="Rama T."/>
        </authorList>
    </citation>
    <scope>NUCLEOTIDE SEQUENCE</scope>
    <source>
        <strain evidence="8">TRa018bII</strain>
    </source>
</reference>
<feature type="transmembrane region" description="Helical" evidence="6">
    <location>
        <begin position="324"/>
        <end position="346"/>
    </location>
</feature>
<gene>
    <name evidence="8" type="ORF">BJ875DRAFT_529661</name>
</gene>
<evidence type="ECO:0000256" key="1">
    <source>
        <dbReference type="ARBA" id="ARBA00004141"/>
    </source>
</evidence>
<keyword evidence="3 6" id="KW-1133">Transmembrane helix</keyword>
<feature type="transmembrane region" description="Helical" evidence="6">
    <location>
        <begin position="29"/>
        <end position="49"/>
    </location>
</feature>
<dbReference type="OrthoDB" id="10021397at2759"/>
<dbReference type="FunFam" id="1.20.1720.10:FF:000012">
    <property type="entry name" value="MFS toxin efflux pump (AflT)"/>
    <property type="match status" value="1"/>
</dbReference>
<dbReference type="PROSITE" id="PS50850">
    <property type="entry name" value="MFS"/>
    <property type="match status" value="1"/>
</dbReference>